<dbReference type="InterPro" id="IPR013083">
    <property type="entry name" value="Znf_RING/FYVE/PHD"/>
</dbReference>
<comment type="pathway">
    <text evidence="3">Protein modification; protein ubiquitination.</text>
</comment>
<evidence type="ECO:0000256" key="13">
    <source>
        <dbReference type="ARBA" id="ARBA00024209"/>
    </source>
</evidence>
<sequence>MRIVSIGEPGSQSFQIAAAMSNFGEPTDDDMHRGYSSPSGYALRGRIMLSAIIILLFVVILMVVLHLYARWYLLRYRRRRFLQRNRHNRRTHIVFYVDPAPSASRGLEASVLSTLPVFSYSNEDRHDPLECAVCLSELEEGEKARLLPKCGHSFHIECIDMWFHSHSTCPLCRSPVETVQLPENLPAPASSISDPNPISALCTECHHCDEHATSRPGSSSVPALSSGDSRKPTELVGVSVEVPPRRTELEDETSPESPASQYRSPMSRMLSFRRILSRERRGNTSPSAASCSAIEPDLELGKEELSEPTRH</sequence>
<dbReference type="GO" id="GO:0008270">
    <property type="term" value="F:zinc ion binding"/>
    <property type="evidence" value="ECO:0007669"/>
    <property type="project" value="UniProtKB-KW"/>
</dbReference>
<proteinExistence type="inferred from homology"/>
<gene>
    <name evidence="18" type="ORF">SAY86_014728</name>
</gene>
<dbReference type="EC" id="2.3.2.27" evidence="4"/>
<feature type="compositionally biased region" description="Polar residues" evidence="15">
    <location>
        <begin position="215"/>
        <end position="227"/>
    </location>
</feature>
<evidence type="ECO:0000256" key="5">
    <source>
        <dbReference type="ARBA" id="ARBA00022679"/>
    </source>
</evidence>
<dbReference type="GO" id="GO:0016567">
    <property type="term" value="P:protein ubiquitination"/>
    <property type="evidence" value="ECO:0007669"/>
    <property type="project" value="InterPro"/>
</dbReference>
<comment type="subcellular location">
    <subcellularLocation>
        <location evidence="2">Membrane</location>
        <topology evidence="2">Single-pass membrane protein</topology>
    </subcellularLocation>
</comment>
<protein>
    <recommendedName>
        <fullName evidence="4">RING-type E3 ubiquitin transferase</fullName>
        <ecNumber evidence="4">2.3.2.27</ecNumber>
    </recommendedName>
</protein>
<dbReference type="Gene3D" id="3.30.40.10">
    <property type="entry name" value="Zinc/RING finger domain, C3HC4 (zinc finger)"/>
    <property type="match status" value="1"/>
</dbReference>
<dbReference type="Pfam" id="PF13639">
    <property type="entry name" value="zf-RING_2"/>
    <property type="match status" value="1"/>
</dbReference>
<organism evidence="18 19">
    <name type="scientific">Trapa natans</name>
    <name type="common">Water chestnut</name>
    <dbReference type="NCBI Taxonomy" id="22666"/>
    <lineage>
        <taxon>Eukaryota</taxon>
        <taxon>Viridiplantae</taxon>
        <taxon>Streptophyta</taxon>
        <taxon>Embryophyta</taxon>
        <taxon>Tracheophyta</taxon>
        <taxon>Spermatophyta</taxon>
        <taxon>Magnoliopsida</taxon>
        <taxon>eudicotyledons</taxon>
        <taxon>Gunneridae</taxon>
        <taxon>Pentapetalae</taxon>
        <taxon>rosids</taxon>
        <taxon>malvids</taxon>
        <taxon>Myrtales</taxon>
        <taxon>Lythraceae</taxon>
        <taxon>Trapa</taxon>
    </lineage>
</organism>
<dbReference type="Proteomes" id="UP001346149">
    <property type="component" value="Unassembled WGS sequence"/>
</dbReference>
<keyword evidence="5" id="KW-0808">Transferase</keyword>
<dbReference type="GO" id="GO:0061630">
    <property type="term" value="F:ubiquitin protein ligase activity"/>
    <property type="evidence" value="ECO:0007669"/>
    <property type="project" value="UniProtKB-EC"/>
</dbReference>
<dbReference type="FunFam" id="3.30.40.10:FF:000475">
    <property type="entry name" value="RING-H2 finger protein ATL3"/>
    <property type="match status" value="1"/>
</dbReference>
<feature type="transmembrane region" description="Helical" evidence="16">
    <location>
        <begin position="47"/>
        <end position="69"/>
    </location>
</feature>
<keyword evidence="6 16" id="KW-0812">Transmembrane</keyword>
<comment type="catalytic activity">
    <reaction evidence="1">
        <text>S-ubiquitinyl-[E2 ubiquitin-conjugating enzyme]-L-cysteine + [acceptor protein]-L-lysine = [E2 ubiquitin-conjugating enzyme]-L-cysteine + N(6)-ubiquitinyl-[acceptor protein]-L-lysine.</text>
        <dbReference type="EC" id="2.3.2.27"/>
    </reaction>
</comment>
<evidence type="ECO:0000256" key="2">
    <source>
        <dbReference type="ARBA" id="ARBA00004167"/>
    </source>
</evidence>
<evidence type="ECO:0000256" key="15">
    <source>
        <dbReference type="SAM" id="MobiDB-lite"/>
    </source>
</evidence>
<dbReference type="EMBL" id="JAXQNO010000022">
    <property type="protein sequence ID" value="KAK4766977.1"/>
    <property type="molecule type" value="Genomic_DNA"/>
</dbReference>
<dbReference type="CDD" id="cd16461">
    <property type="entry name" value="RING-H2_EL5-like"/>
    <property type="match status" value="1"/>
</dbReference>
<feature type="compositionally biased region" description="Basic and acidic residues" evidence="15">
    <location>
        <begin position="299"/>
        <end position="311"/>
    </location>
</feature>
<evidence type="ECO:0000256" key="14">
    <source>
        <dbReference type="PROSITE-ProRule" id="PRU00175"/>
    </source>
</evidence>
<dbReference type="InterPro" id="IPR044600">
    <property type="entry name" value="ATL1/ATL16-like"/>
</dbReference>
<feature type="compositionally biased region" description="Polar residues" evidence="15">
    <location>
        <begin position="255"/>
        <end position="264"/>
    </location>
</feature>
<reference evidence="18 19" key="1">
    <citation type="journal article" date="2023" name="Hortic Res">
        <title>Pangenome of water caltrop reveals structural variations and asymmetric subgenome divergence after allopolyploidization.</title>
        <authorList>
            <person name="Zhang X."/>
            <person name="Chen Y."/>
            <person name="Wang L."/>
            <person name="Yuan Y."/>
            <person name="Fang M."/>
            <person name="Shi L."/>
            <person name="Lu R."/>
            <person name="Comes H.P."/>
            <person name="Ma Y."/>
            <person name="Chen Y."/>
            <person name="Huang G."/>
            <person name="Zhou Y."/>
            <person name="Zheng Z."/>
            <person name="Qiu Y."/>
        </authorList>
    </citation>
    <scope>NUCLEOTIDE SEQUENCE [LARGE SCALE GENOMIC DNA]</scope>
    <source>
        <strain evidence="18">F231</strain>
    </source>
</reference>
<keyword evidence="11 16" id="KW-1133">Transmembrane helix</keyword>
<keyword evidence="19" id="KW-1185">Reference proteome</keyword>
<keyword evidence="7" id="KW-0479">Metal-binding</keyword>
<keyword evidence="10" id="KW-0862">Zinc</keyword>
<dbReference type="SMART" id="SM00184">
    <property type="entry name" value="RING"/>
    <property type="match status" value="1"/>
</dbReference>
<feature type="region of interest" description="Disordered" evidence="15">
    <location>
        <begin position="211"/>
        <end position="311"/>
    </location>
</feature>
<evidence type="ECO:0000256" key="12">
    <source>
        <dbReference type="ARBA" id="ARBA00023136"/>
    </source>
</evidence>
<evidence type="ECO:0000256" key="11">
    <source>
        <dbReference type="ARBA" id="ARBA00022989"/>
    </source>
</evidence>
<feature type="domain" description="RING-type" evidence="17">
    <location>
        <begin position="131"/>
        <end position="173"/>
    </location>
</feature>
<keyword evidence="9" id="KW-0833">Ubl conjugation pathway</keyword>
<dbReference type="PROSITE" id="PS50089">
    <property type="entry name" value="ZF_RING_2"/>
    <property type="match status" value="1"/>
</dbReference>
<dbReference type="AlphaFoldDB" id="A0AAN7KIG9"/>
<comment type="caution">
    <text evidence="18">The sequence shown here is derived from an EMBL/GenBank/DDBJ whole genome shotgun (WGS) entry which is preliminary data.</text>
</comment>
<keyword evidence="12 16" id="KW-0472">Membrane</keyword>
<evidence type="ECO:0000256" key="1">
    <source>
        <dbReference type="ARBA" id="ARBA00000900"/>
    </source>
</evidence>
<dbReference type="InterPro" id="IPR001841">
    <property type="entry name" value="Znf_RING"/>
</dbReference>
<evidence type="ECO:0000256" key="7">
    <source>
        <dbReference type="ARBA" id="ARBA00022723"/>
    </source>
</evidence>
<evidence type="ECO:0000313" key="18">
    <source>
        <dbReference type="EMBL" id="KAK4766977.1"/>
    </source>
</evidence>
<evidence type="ECO:0000259" key="17">
    <source>
        <dbReference type="PROSITE" id="PS50089"/>
    </source>
</evidence>
<comment type="similarity">
    <text evidence="13">Belongs to the RING-type zinc finger family. ATL subfamily.</text>
</comment>
<accession>A0AAN7KIG9</accession>
<keyword evidence="8 14" id="KW-0863">Zinc-finger</keyword>
<evidence type="ECO:0000256" key="16">
    <source>
        <dbReference type="SAM" id="Phobius"/>
    </source>
</evidence>
<dbReference type="PANTHER" id="PTHR46913:SF1">
    <property type="entry name" value="RING-H2 FINGER PROTEIN ATL16"/>
    <property type="match status" value="1"/>
</dbReference>
<evidence type="ECO:0000313" key="19">
    <source>
        <dbReference type="Proteomes" id="UP001346149"/>
    </source>
</evidence>
<dbReference type="PANTHER" id="PTHR46913">
    <property type="entry name" value="RING-H2 FINGER PROTEIN ATL16"/>
    <property type="match status" value="1"/>
</dbReference>
<name>A0AAN7KIG9_TRANT</name>
<evidence type="ECO:0000256" key="3">
    <source>
        <dbReference type="ARBA" id="ARBA00004906"/>
    </source>
</evidence>
<evidence type="ECO:0000256" key="6">
    <source>
        <dbReference type="ARBA" id="ARBA00022692"/>
    </source>
</evidence>
<dbReference type="GO" id="GO:0016020">
    <property type="term" value="C:membrane"/>
    <property type="evidence" value="ECO:0007669"/>
    <property type="project" value="UniProtKB-SubCell"/>
</dbReference>
<evidence type="ECO:0000256" key="9">
    <source>
        <dbReference type="ARBA" id="ARBA00022786"/>
    </source>
</evidence>
<evidence type="ECO:0000256" key="8">
    <source>
        <dbReference type="ARBA" id="ARBA00022771"/>
    </source>
</evidence>
<dbReference type="SUPFAM" id="SSF57850">
    <property type="entry name" value="RING/U-box"/>
    <property type="match status" value="1"/>
</dbReference>
<evidence type="ECO:0000256" key="4">
    <source>
        <dbReference type="ARBA" id="ARBA00012483"/>
    </source>
</evidence>
<evidence type="ECO:0000256" key="10">
    <source>
        <dbReference type="ARBA" id="ARBA00022833"/>
    </source>
</evidence>